<dbReference type="EMBL" id="JAQQXT010000008">
    <property type="protein sequence ID" value="MDC8772642.1"/>
    <property type="molecule type" value="Genomic_DNA"/>
</dbReference>
<dbReference type="Proteomes" id="UP001221189">
    <property type="component" value="Unassembled WGS sequence"/>
</dbReference>
<dbReference type="InterPro" id="IPR009389">
    <property type="entry name" value="DUF1045"/>
</dbReference>
<accession>A0ABT5KFE2</accession>
<reference evidence="1 2" key="1">
    <citation type="submission" date="2022-10" db="EMBL/GenBank/DDBJ databases">
        <title>Paucibacter sp. hw1 Genome sequencing.</title>
        <authorList>
            <person name="Park S."/>
        </authorList>
    </citation>
    <scope>NUCLEOTIDE SEQUENCE [LARGE SCALE GENOMIC DNA]</scope>
    <source>
        <strain evidence="2">hw1</strain>
    </source>
</reference>
<proteinExistence type="predicted"/>
<organism evidence="1 2">
    <name type="scientific">Roseateles albus</name>
    <dbReference type="NCBI Taxonomy" id="2987525"/>
    <lineage>
        <taxon>Bacteria</taxon>
        <taxon>Pseudomonadati</taxon>
        <taxon>Pseudomonadota</taxon>
        <taxon>Betaproteobacteria</taxon>
        <taxon>Burkholderiales</taxon>
        <taxon>Sphaerotilaceae</taxon>
        <taxon>Roseateles</taxon>
    </lineage>
</organism>
<keyword evidence="2" id="KW-1185">Reference proteome</keyword>
<protein>
    <submittedName>
        <fullName evidence="1">DUF1045 domain-containing protein</fullName>
    </submittedName>
</protein>
<sequence>MSKAAAGSRYAVYWAPEPQSALTQVGEQWLSQNAADAPVAEPALYGFHATLKPPFSLAAAYSEAELQAHVKALAQRHPAFDMPSLQVDWLQGFLALRPTQPIAPAHPLWRLADACVTELDGFRRSPNEAELQKRRAAGLDSQQEALLLRWGYPHVLQRWRFHMTLTNSISERQAQPSSAAEALQARLRALFAPALKQTLRCDSICIFQQSEAGQAFRLSHRFGLG</sequence>
<evidence type="ECO:0000313" key="1">
    <source>
        <dbReference type="EMBL" id="MDC8772642.1"/>
    </source>
</evidence>
<dbReference type="Pfam" id="PF06299">
    <property type="entry name" value="DUF1045"/>
    <property type="match status" value="1"/>
</dbReference>
<gene>
    <name evidence="1" type="ORF">PRZ03_13745</name>
</gene>
<name>A0ABT5KFE2_9BURK</name>
<comment type="caution">
    <text evidence="1">The sequence shown here is derived from an EMBL/GenBank/DDBJ whole genome shotgun (WGS) entry which is preliminary data.</text>
</comment>
<evidence type="ECO:0000313" key="2">
    <source>
        <dbReference type="Proteomes" id="UP001221189"/>
    </source>
</evidence>
<dbReference type="Gene3D" id="3.90.1140.10">
    <property type="entry name" value="Cyclic phosphodiesterase"/>
    <property type="match status" value="1"/>
</dbReference>